<feature type="domain" description="Tetrapyrrole methylase" evidence="6">
    <location>
        <begin position="1"/>
        <end position="195"/>
    </location>
</feature>
<evidence type="ECO:0000259" key="6">
    <source>
        <dbReference type="Pfam" id="PF00590"/>
    </source>
</evidence>
<dbReference type="SUPFAM" id="SSF53790">
    <property type="entry name" value="Tetrapyrrole methylase"/>
    <property type="match status" value="1"/>
</dbReference>
<proteinExistence type="predicted"/>
<keyword evidence="8" id="KW-1185">Reference proteome</keyword>
<dbReference type="Gene3D" id="3.40.1010.10">
    <property type="entry name" value="Cobalt-precorrin-4 Transmethylase, Domain 1"/>
    <property type="match status" value="1"/>
</dbReference>
<organism evidence="7 8">
    <name type="scientific">Heliophilum fasciatum</name>
    <dbReference type="NCBI Taxonomy" id="35700"/>
    <lineage>
        <taxon>Bacteria</taxon>
        <taxon>Bacillati</taxon>
        <taxon>Bacillota</taxon>
        <taxon>Clostridia</taxon>
        <taxon>Eubacteriales</taxon>
        <taxon>Heliobacteriaceae</taxon>
        <taxon>Heliophilum</taxon>
    </lineage>
</organism>
<dbReference type="InterPro" id="IPR014777">
    <property type="entry name" value="4pyrrole_Mease_sub1"/>
</dbReference>
<dbReference type="InterPro" id="IPR035996">
    <property type="entry name" value="4pyrrol_Methylase_sf"/>
</dbReference>
<dbReference type="InterPro" id="IPR014776">
    <property type="entry name" value="4pyrrole_Mease_sub2"/>
</dbReference>
<evidence type="ECO:0000256" key="5">
    <source>
        <dbReference type="ARBA" id="ARBA00022691"/>
    </source>
</evidence>
<dbReference type="GO" id="GO:0032259">
    <property type="term" value="P:methylation"/>
    <property type="evidence" value="ECO:0007669"/>
    <property type="project" value="UniProtKB-KW"/>
</dbReference>
<keyword evidence="3 7" id="KW-0489">Methyltransferase</keyword>
<comment type="pathway">
    <text evidence="1">Cofactor biosynthesis; adenosylcobalamin biosynthesis.</text>
</comment>
<accession>A0A4R2RLI8</accession>
<dbReference type="UniPathway" id="UPA00148"/>
<reference evidence="7 8" key="1">
    <citation type="submission" date="2019-03" db="EMBL/GenBank/DDBJ databases">
        <title>Genomic Encyclopedia of Type Strains, Phase IV (KMG-IV): sequencing the most valuable type-strain genomes for metagenomic binning, comparative biology and taxonomic classification.</title>
        <authorList>
            <person name="Goeker M."/>
        </authorList>
    </citation>
    <scope>NUCLEOTIDE SEQUENCE [LARGE SCALE GENOMIC DNA]</scope>
    <source>
        <strain evidence="7 8">DSM 11170</strain>
    </source>
</reference>
<keyword evidence="5" id="KW-0949">S-adenosyl-L-methionine</keyword>
<dbReference type="EMBL" id="SLXT01000018">
    <property type="protein sequence ID" value="TCP63489.1"/>
    <property type="molecule type" value="Genomic_DNA"/>
</dbReference>
<evidence type="ECO:0000256" key="1">
    <source>
        <dbReference type="ARBA" id="ARBA00004953"/>
    </source>
</evidence>
<gene>
    <name evidence="7" type="ORF">EDD73_11832</name>
</gene>
<protein>
    <submittedName>
        <fullName evidence="7">Precorrin-3B C17-methyltransferase</fullName>
    </submittedName>
</protein>
<keyword evidence="4 7" id="KW-0808">Transferase</keyword>
<dbReference type="PANTHER" id="PTHR47036">
    <property type="entry name" value="COBALT-FACTOR III C(17)-METHYLTRANSFERASE-RELATED"/>
    <property type="match status" value="1"/>
</dbReference>
<dbReference type="OrthoDB" id="9772960at2"/>
<dbReference type="InterPro" id="IPR051810">
    <property type="entry name" value="Precorrin_MeTrfase"/>
</dbReference>
<evidence type="ECO:0000256" key="3">
    <source>
        <dbReference type="ARBA" id="ARBA00022603"/>
    </source>
</evidence>
<dbReference type="InterPro" id="IPR000878">
    <property type="entry name" value="4pyrrol_Mease"/>
</dbReference>
<keyword evidence="2" id="KW-0169">Cobalamin biosynthesis</keyword>
<dbReference type="PANTHER" id="PTHR47036:SF1">
    <property type="entry name" value="COBALT-FACTOR III C(17)-METHYLTRANSFERASE-RELATED"/>
    <property type="match status" value="1"/>
</dbReference>
<dbReference type="Proteomes" id="UP000294813">
    <property type="component" value="Unassembled WGS sequence"/>
</dbReference>
<dbReference type="NCBIfam" id="TIGR01466">
    <property type="entry name" value="cobJ_cbiH"/>
    <property type="match status" value="1"/>
</dbReference>
<dbReference type="Pfam" id="PF00590">
    <property type="entry name" value="TP_methylase"/>
    <property type="match status" value="1"/>
</dbReference>
<evidence type="ECO:0000256" key="2">
    <source>
        <dbReference type="ARBA" id="ARBA00022573"/>
    </source>
</evidence>
<evidence type="ECO:0000313" key="8">
    <source>
        <dbReference type="Proteomes" id="UP000294813"/>
    </source>
</evidence>
<dbReference type="GO" id="GO:0009236">
    <property type="term" value="P:cobalamin biosynthetic process"/>
    <property type="evidence" value="ECO:0007669"/>
    <property type="project" value="UniProtKB-UniPathway"/>
</dbReference>
<evidence type="ECO:0000313" key="7">
    <source>
        <dbReference type="EMBL" id="TCP63489.1"/>
    </source>
</evidence>
<name>A0A4R2RLI8_9FIRM</name>
<dbReference type="AlphaFoldDB" id="A0A4R2RLI8"/>
<dbReference type="CDD" id="cd11646">
    <property type="entry name" value="Precorrin_3B_C17_MT"/>
    <property type="match status" value="1"/>
</dbReference>
<sequence>MTVKALRVLEQCDTVVGYNTYVDLIADLLEGKEVHANGMRQEVARCLHAVELALQGRHVAVVSSGDAGVYGMAGVILEALIQRGAVKKVPVEIVPGVTAATAAAAALGAPLMHDFAVISLSDLLTPWELILKRIDHAAQSDMIIAIYNPKSQKRVQQIMEVQEHLLRYCRPDTPVGIVRNAGRAGEEKRLSTLADFTSEPIDMFTTVIIGNSQTFVHGEWLITPRGYVW</sequence>
<dbReference type="InterPro" id="IPR006363">
    <property type="entry name" value="Cbl_synth_CobJ/CibH_dom"/>
</dbReference>
<dbReference type="GO" id="GO:0008168">
    <property type="term" value="F:methyltransferase activity"/>
    <property type="evidence" value="ECO:0007669"/>
    <property type="project" value="UniProtKB-KW"/>
</dbReference>
<dbReference type="Gene3D" id="3.30.950.10">
    <property type="entry name" value="Methyltransferase, Cobalt-precorrin-4 Transmethylase, Domain 2"/>
    <property type="match status" value="1"/>
</dbReference>
<dbReference type="RefSeq" id="WP_131919690.1">
    <property type="nucleotide sequence ID" value="NZ_JAOQNU010000017.1"/>
</dbReference>
<evidence type="ECO:0000256" key="4">
    <source>
        <dbReference type="ARBA" id="ARBA00022679"/>
    </source>
</evidence>
<comment type="caution">
    <text evidence="7">The sequence shown here is derived from an EMBL/GenBank/DDBJ whole genome shotgun (WGS) entry which is preliminary data.</text>
</comment>